<dbReference type="PANTHER" id="PTHR10971">
    <property type="entry name" value="MRNA EXPORT FACTOR AND BUB3"/>
    <property type="match status" value="1"/>
</dbReference>
<dbReference type="PROSITE" id="PS50294">
    <property type="entry name" value="WD_REPEATS_REGION"/>
    <property type="match status" value="2"/>
</dbReference>
<proteinExistence type="predicted"/>
<dbReference type="SUPFAM" id="SSF50978">
    <property type="entry name" value="WD40 repeat-like"/>
    <property type="match status" value="1"/>
</dbReference>
<dbReference type="AlphaFoldDB" id="S8D848"/>
<feature type="repeat" description="WD" evidence="3">
    <location>
        <begin position="104"/>
        <end position="145"/>
    </location>
</feature>
<accession>S8D848</accession>
<dbReference type="InterPro" id="IPR020472">
    <property type="entry name" value="WD40_PAC1"/>
</dbReference>
<feature type="repeat" description="WD" evidence="3">
    <location>
        <begin position="296"/>
        <end position="330"/>
    </location>
</feature>
<reference evidence="4 5" key="1">
    <citation type="journal article" date="2013" name="BMC Genomics">
        <title>The miniature genome of a carnivorous plant Genlisea aurea contains a low number of genes and short non-coding sequences.</title>
        <authorList>
            <person name="Leushkin E.V."/>
            <person name="Sutormin R.A."/>
            <person name="Nabieva E.R."/>
            <person name="Penin A.A."/>
            <person name="Kondrashov A.S."/>
            <person name="Logacheva M.D."/>
        </authorList>
    </citation>
    <scope>NUCLEOTIDE SEQUENCE [LARGE SCALE GENOMIC DNA]</scope>
</reference>
<evidence type="ECO:0000256" key="3">
    <source>
        <dbReference type="PROSITE-ProRule" id="PRU00221"/>
    </source>
</evidence>
<feature type="repeat" description="WD" evidence="3">
    <location>
        <begin position="57"/>
        <end position="98"/>
    </location>
</feature>
<dbReference type="FunFam" id="2.130.10.10:FF:000146">
    <property type="entry name" value="protein RAE1 isoform X1"/>
    <property type="match status" value="1"/>
</dbReference>
<dbReference type="InterPro" id="IPR015943">
    <property type="entry name" value="WD40/YVTN_repeat-like_dom_sf"/>
</dbReference>
<feature type="repeat" description="WD" evidence="3">
    <location>
        <begin position="146"/>
        <end position="187"/>
    </location>
</feature>
<gene>
    <name evidence="4" type="ORF">M569_15979</name>
</gene>
<keyword evidence="1 3" id="KW-0853">WD repeat</keyword>
<keyword evidence="5" id="KW-1185">Reference proteome</keyword>
<evidence type="ECO:0000256" key="1">
    <source>
        <dbReference type="ARBA" id="ARBA00022574"/>
    </source>
</evidence>
<protein>
    <submittedName>
        <fullName evidence="4">Uncharacterized protein</fullName>
    </submittedName>
</protein>
<dbReference type="OrthoDB" id="256303at2759"/>
<dbReference type="InterPro" id="IPR036322">
    <property type="entry name" value="WD40_repeat_dom_sf"/>
</dbReference>
<dbReference type="InterPro" id="IPR001680">
    <property type="entry name" value="WD40_rpt"/>
</dbReference>
<dbReference type="Proteomes" id="UP000015453">
    <property type="component" value="Unassembled WGS sequence"/>
</dbReference>
<dbReference type="PRINTS" id="PR00320">
    <property type="entry name" value="GPROTEINBRPT"/>
</dbReference>
<dbReference type="Gene3D" id="2.130.10.10">
    <property type="entry name" value="YVTN repeat-like/Quinoprotein amine dehydrogenase"/>
    <property type="match status" value="1"/>
</dbReference>
<dbReference type="EMBL" id="AUSU01008865">
    <property type="protein sequence ID" value="EPS58833.1"/>
    <property type="molecule type" value="Genomic_DNA"/>
</dbReference>
<keyword evidence="2" id="KW-0677">Repeat</keyword>
<evidence type="ECO:0000313" key="4">
    <source>
        <dbReference type="EMBL" id="EPS58833.1"/>
    </source>
</evidence>
<dbReference type="SMART" id="SM00320">
    <property type="entry name" value="WD40"/>
    <property type="match status" value="4"/>
</dbReference>
<sequence>MAAGNSNRGRESLPPVVEPWSSFIFVITSLGGDSLSSMSTFGAATPNPNPNNSPEVVQPPGDGISSLCFSPKANYLVATSWDNQVRCWEVMKSGTTVSSVPKASISHDQPVLCSAWKDDGTTVFSGGCDKQVKMWPLLSGSQPVTVAMHDAPVKELAWIPEMSLLVTGSWDKTLRYWDLRQQNPTWVQQLPDRCYALTLRHPLMVVGTADRNLVVFNLQNPQTEFKRVLSPLKYQTRCLAAFPDQQGFLVCLDDLDPRETVGSIEGRVGVHHIDDSHSSKNFTFKCHRDGNDVYSVNSLNFHPVHHTFATSGSDGAFNFWDKDSKQRLKAMQRCSNPIPCSTFNNDGSIFAYAVCYDWSKGAENHNPATAKNCIYLHLPQEVDVKAKPRTTASGRK</sequence>
<evidence type="ECO:0000256" key="2">
    <source>
        <dbReference type="ARBA" id="ARBA00022737"/>
    </source>
</evidence>
<dbReference type="PROSITE" id="PS50082">
    <property type="entry name" value="WD_REPEATS_2"/>
    <property type="match status" value="4"/>
</dbReference>
<name>S8D848_9LAMI</name>
<dbReference type="Pfam" id="PF00400">
    <property type="entry name" value="WD40"/>
    <property type="match status" value="4"/>
</dbReference>
<comment type="caution">
    <text evidence="4">The sequence shown here is derived from an EMBL/GenBank/DDBJ whole genome shotgun (WGS) entry which is preliminary data.</text>
</comment>
<organism evidence="4 5">
    <name type="scientific">Genlisea aurea</name>
    <dbReference type="NCBI Taxonomy" id="192259"/>
    <lineage>
        <taxon>Eukaryota</taxon>
        <taxon>Viridiplantae</taxon>
        <taxon>Streptophyta</taxon>
        <taxon>Embryophyta</taxon>
        <taxon>Tracheophyta</taxon>
        <taxon>Spermatophyta</taxon>
        <taxon>Magnoliopsida</taxon>
        <taxon>eudicotyledons</taxon>
        <taxon>Gunneridae</taxon>
        <taxon>Pentapetalae</taxon>
        <taxon>asterids</taxon>
        <taxon>lamiids</taxon>
        <taxon>Lamiales</taxon>
        <taxon>Lentibulariaceae</taxon>
        <taxon>Genlisea</taxon>
    </lineage>
</organism>
<evidence type="ECO:0000313" key="5">
    <source>
        <dbReference type="Proteomes" id="UP000015453"/>
    </source>
</evidence>